<dbReference type="SMART" id="SM00857">
    <property type="entry name" value="Resolvase"/>
    <property type="match status" value="1"/>
</dbReference>
<dbReference type="Gene3D" id="3.40.50.1390">
    <property type="entry name" value="Resolvase, N-terminal catalytic domain"/>
    <property type="match status" value="1"/>
</dbReference>
<protein>
    <submittedName>
        <fullName evidence="3">Recombinase family protein</fullName>
    </submittedName>
</protein>
<dbReference type="GO" id="GO:0003677">
    <property type="term" value="F:DNA binding"/>
    <property type="evidence" value="ECO:0007669"/>
    <property type="project" value="InterPro"/>
</dbReference>
<dbReference type="PANTHER" id="PTHR30461:SF26">
    <property type="entry name" value="RESOLVASE HOMOLOG YNEB"/>
    <property type="match status" value="1"/>
</dbReference>
<dbReference type="InterPro" id="IPR050639">
    <property type="entry name" value="SSR_resolvase"/>
</dbReference>
<sequence>MEAVIYVRVSTKKESQESSLERQVRELEKLASDHDFRVIKTIEEQASGFDVDREGIFELLDTFKEKQAGVLLVQDDTRLGRGNAKMALLHQLHKLEVTVYTVQDQGTLRLSETDTMVLDIVSIVEEYQRKLHNLKIKRGMKAAVEKGYRPEKNLQSTGAGGRRRKDVPIEEIVRLRNSGLTFHDLAATLRGFGYDISKATANRRYREYIKNAVTEAREEA</sequence>
<dbReference type="PANTHER" id="PTHR30461">
    <property type="entry name" value="DNA-INVERTASE FROM LAMBDOID PROPHAGE"/>
    <property type="match status" value="1"/>
</dbReference>
<evidence type="ECO:0000256" key="1">
    <source>
        <dbReference type="ARBA" id="ARBA00009913"/>
    </source>
</evidence>
<evidence type="ECO:0000259" key="2">
    <source>
        <dbReference type="PROSITE" id="PS51736"/>
    </source>
</evidence>
<name>A0A3M7TYS8_9BACI</name>
<dbReference type="Pfam" id="PF00239">
    <property type="entry name" value="Resolvase"/>
    <property type="match status" value="1"/>
</dbReference>
<proteinExistence type="inferred from homology"/>
<dbReference type="CDD" id="cd00338">
    <property type="entry name" value="Ser_Recombinase"/>
    <property type="match status" value="1"/>
</dbReference>
<dbReference type="EMBL" id="RHIB01000001">
    <property type="protein sequence ID" value="RNA70613.1"/>
    <property type="molecule type" value="Genomic_DNA"/>
</dbReference>
<dbReference type="PROSITE" id="PS51736">
    <property type="entry name" value="RECOMBINASES_3"/>
    <property type="match status" value="1"/>
</dbReference>
<dbReference type="RefSeq" id="WP_122898586.1">
    <property type="nucleotide sequence ID" value="NZ_RHIB01000001.1"/>
</dbReference>
<dbReference type="Proteomes" id="UP000278746">
    <property type="component" value="Unassembled WGS sequence"/>
</dbReference>
<comment type="similarity">
    <text evidence="1">Belongs to the site-specific recombinase resolvase family.</text>
</comment>
<evidence type="ECO:0000313" key="4">
    <source>
        <dbReference type="Proteomes" id="UP000278746"/>
    </source>
</evidence>
<dbReference type="GO" id="GO:0000150">
    <property type="term" value="F:DNA strand exchange activity"/>
    <property type="evidence" value="ECO:0007669"/>
    <property type="project" value="InterPro"/>
</dbReference>
<keyword evidence="4" id="KW-1185">Reference proteome</keyword>
<dbReference type="OrthoDB" id="2731197at2"/>
<evidence type="ECO:0000313" key="3">
    <source>
        <dbReference type="EMBL" id="RNA70613.1"/>
    </source>
</evidence>
<organism evidence="3 4">
    <name type="scientific">Alteribacter keqinensis</name>
    <dbReference type="NCBI Taxonomy" id="2483800"/>
    <lineage>
        <taxon>Bacteria</taxon>
        <taxon>Bacillati</taxon>
        <taxon>Bacillota</taxon>
        <taxon>Bacilli</taxon>
        <taxon>Bacillales</taxon>
        <taxon>Bacillaceae</taxon>
        <taxon>Alteribacter</taxon>
    </lineage>
</organism>
<dbReference type="SUPFAM" id="SSF53041">
    <property type="entry name" value="Resolvase-like"/>
    <property type="match status" value="1"/>
</dbReference>
<gene>
    <name evidence="3" type="ORF">EBO34_06015</name>
</gene>
<dbReference type="InterPro" id="IPR006119">
    <property type="entry name" value="Resolv_N"/>
</dbReference>
<reference evidence="3 4" key="1">
    <citation type="submission" date="2018-10" db="EMBL/GenBank/DDBJ databases">
        <title>Bacillus Keqinensis sp. nov., a moderately halophilic bacterium isolated from a saline-alkaline lake.</title>
        <authorList>
            <person name="Wang H."/>
        </authorList>
    </citation>
    <scope>NUCLEOTIDE SEQUENCE [LARGE SCALE GENOMIC DNA]</scope>
    <source>
        <strain evidence="3 4">KQ-3</strain>
    </source>
</reference>
<feature type="domain" description="Resolvase/invertase-type recombinase catalytic" evidence="2">
    <location>
        <begin position="2"/>
        <end position="147"/>
    </location>
</feature>
<comment type="caution">
    <text evidence="3">The sequence shown here is derived from an EMBL/GenBank/DDBJ whole genome shotgun (WGS) entry which is preliminary data.</text>
</comment>
<dbReference type="InterPro" id="IPR036162">
    <property type="entry name" value="Resolvase-like_N_sf"/>
</dbReference>
<dbReference type="AlphaFoldDB" id="A0A3M7TYS8"/>
<accession>A0A3M7TYS8</accession>